<evidence type="ECO:0000313" key="2">
    <source>
        <dbReference type="Proteomes" id="UP001058461"/>
    </source>
</evidence>
<keyword evidence="2" id="KW-1185">Reference proteome</keyword>
<evidence type="ECO:0000313" key="1">
    <source>
        <dbReference type="EMBL" id="UTW14239.1"/>
    </source>
</evidence>
<dbReference type="RefSeq" id="WP_255856431.1">
    <property type="nucleotide sequence ID" value="NZ_CP073347.1"/>
</dbReference>
<reference evidence="1" key="1">
    <citation type="submission" date="2021-04" db="EMBL/GenBank/DDBJ databases">
        <title>Oceanospirillales bacteria with DddD are important DMSP degraders in coastal seawater.</title>
        <authorList>
            <person name="Liu J."/>
        </authorList>
    </citation>
    <scope>NUCLEOTIDE SEQUENCE</scope>
    <source>
        <strain evidence="1">D13-1</strain>
    </source>
</reference>
<dbReference type="Pfam" id="PF10987">
    <property type="entry name" value="DUF2806"/>
    <property type="match status" value="1"/>
</dbReference>
<accession>A0ABY5HSR8</accession>
<organism evidence="1 2">
    <name type="scientific">Marinobacterium rhizophilum</name>
    <dbReference type="NCBI Taxonomy" id="420402"/>
    <lineage>
        <taxon>Bacteria</taxon>
        <taxon>Pseudomonadati</taxon>
        <taxon>Pseudomonadota</taxon>
        <taxon>Gammaproteobacteria</taxon>
        <taxon>Oceanospirillales</taxon>
        <taxon>Oceanospirillaceae</taxon>
        <taxon>Marinobacterium</taxon>
    </lineage>
</organism>
<dbReference type="Proteomes" id="UP001058461">
    <property type="component" value="Chromosome"/>
</dbReference>
<dbReference type="InterPro" id="IPR021254">
    <property type="entry name" value="DUF2806"/>
</dbReference>
<protein>
    <submittedName>
        <fullName evidence="1">DUF2806 domain-containing protein</fullName>
    </submittedName>
</protein>
<name>A0ABY5HSR8_9GAMM</name>
<proteinExistence type="predicted"/>
<dbReference type="EMBL" id="CP073347">
    <property type="protein sequence ID" value="UTW14239.1"/>
    <property type="molecule type" value="Genomic_DNA"/>
</dbReference>
<gene>
    <name evidence="1" type="ORF">KDW95_11605</name>
</gene>
<sequence length="296" mass="33644">MLDVNLNVDINTSGISDVGIKLIESITRACSILYEPKHAVRMAESEAKIAIIKEQSKIEISDIKLRGLERLLRSEERKQRNIEKTIRLAAVNIPINAKVNDLDEDWTYHLFNHCELVSDELMQSLWANILIGEATNPGSFSKRTINQVASMDKRDAELFTSVCQFAWVIDDEPTLLVLDDYDPIYSEKGISPSTLNHLSSIGLIQFKQSAQYYLDISKNTVTANYFEHKFTFDSKNHKPIILHPGIAIFTEVGKQLFKVCGAQFNNEFIKYSIELLARKNNSFHISKISTEDDTQS</sequence>